<keyword evidence="3" id="KW-1185">Reference proteome</keyword>
<evidence type="ECO:0000256" key="1">
    <source>
        <dbReference type="SAM" id="MobiDB-lite"/>
    </source>
</evidence>
<dbReference type="EMBL" id="BQNB010018363">
    <property type="protein sequence ID" value="GJT73578.1"/>
    <property type="molecule type" value="Genomic_DNA"/>
</dbReference>
<proteinExistence type="predicted"/>
<evidence type="ECO:0000313" key="3">
    <source>
        <dbReference type="Proteomes" id="UP001151760"/>
    </source>
</evidence>
<reference evidence="2" key="1">
    <citation type="journal article" date="2022" name="Int. J. Mol. Sci.">
        <title>Draft Genome of Tanacetum Coccineum: Genomic Comparison of Closely Related Tanacetum-Family Plants.</title>
        <authorList>
            <person name="Yamashiro T."/>
            <person name="Shiraishi A."/>
            <person name="Nakayama K."/>
            <person name="Satake H."/>
        </authorList>
    </citation>
    <scope>NUCLEOTIDE SEQUENCE</scope>
</reference>
<feature type="compositionally biased region" description="Polar residues" evidence="1">
    <location>
        <begin position="25"/>
        <end position="35"/>
    </location>
</feature>
<feature type="compositionally biased region" description="Gly residues" evidence="1">
    <location>
        <begin position="181"/>
        <end position="190"/>
    </location>
</feature>
<sequence>MMDKKMLTATERQAENKRKFKDTSRNNQNQQQPFKRNNVARAYTAGPGDKKPYGGTKPLCTKFNYHHDGTCTQKCTEHAKRFPLRPVLKSRPTVSSPWGALVLFVKKKDGSFQKRTNKAITGSGLSYDYWVDLPKHDFEARIEARKPENLKSEDVGGMLIENSKDPEKPRKDKLEPRTDGLIGGGARRGH</sequence>
<feature type="region of interest" description="Disordered" evidence="1">
    <location>
        <begin position="147"/>
        <end position="190"/>
    </location>
</feature>
<feature type="region of interest" description="Disordered" evidence="1">
    <location>
        <begin position="1"/>
        <end position="51"/>
    </location>
</feature>
<evidence type="ECO:0000313" key="2">
    <source>
        <dbReference type="EMBL" id="GJT73578.1"/>
    </source>
</evidence>
<protein>
    <submittedName>
        <fullName evidence="2">Uncharacterized protein</fullName>
    </submittedName>
</protein>
<comment type="caution">
    <text evidence="2">The sequence shown here is derived from an EMBL/GenBank/DDBJ whole genome shotgun (WGS) entry which is preliminary data.</text>
</comment>
<name>A0ABQ5GE30_9ASTR</name>
<gene>
    <name evidence="2" type="ORF">Tco_1032864</name>
</gene>
<accession>A0ABQ5GE30</accession>
<organism evidence="2 3">
    <name type="scientific">Tanacetum coccineum</name>
    <dbReference type="NCBI Taxonomy" id="301880"/>
    <lineage>
        <taxon>Eukaryota</taxon>
        <taxon>Viridiplantae</taxon>
        <taxon>Streptophyta</taxon>
        <taxon>Embryophyta</taxon>
        <taxon>Tracheophyta</taxon>
        <taxon>Spermatophyta</taxon>
        <taxon>Magnoliopsida</taxon>
        <taxon>eudicotyledons</taxon>
        <taxon>Gunneridae</taxon>
        <taxon>Pentapetalae</taxon>
        <taxon>asterids</taxon>
        <taxon>campanulids</taxon>
        <taxon>Asterales</taxon>
        <taxon>Asteraceae</taxon>
        <taxon>Asteroideae</taxon>
        <taxon>Anthemideae</taxon>
        <taxon>Anthemidinae</taxon>
        <taxon>Tanacetum</taxon>
    </lineage>
</organism>
<feature type="compositionally biased region" description="Basic and acidic residues" evidence="1">
    <location>
        <begin position="162"/>
        <end position="178"/>
    </location>
</feature>
<reference evidence="2" key="2">
    <citation type="submission" date="2022-01" db="EMBL/GenBank/DDBJ databases">
        <authorList>
            <person name="Yamashiro T."/>
            <person name="Shiraishi A."/>
            <person name="Satake H."/>
            <person name="Nakayama K."/>
        </authorList>
    </citation>
    <scope>NUCLEOTIDE SEQUENCE</scope>
</reference>
<feature type="compositionally biased region" description="Basic and acidic residues" evidence="1">
    <location>
        <begin position="1"/>
        <end position="24"/>
    </location>
</feature>
<dbReference type="Proteomes" id="UP001151760">
    <property type="component" value="Unassembled WGS sequence"/>
</dbReference>